<dbReference type="InterPro" id="IPR052698">
    <property type="entry name" value="MoCofactor_Util/Proc"/>
</dbReference>
<feature type="domain" description="XdhC Rossmann" evidence="2">
    <location>
        <begin position="177"/>
        <end position="317"/>
    </location>
</feature>
<accession>A0A2R8AD86</accession>
<dbReference type="PANTHER" id="PTHR30388">
    <property type="entry name" value="ALDEHYDE OXIDOREDUCTASE MOLYBDENUM COFACTOR ASSEMBLY PROTEIN"/>
    <property type="match status" value="1"/>
</dbReference>
<name>A0A2R8AD86_9RHOB</name>
<dbReference type="Gene3D" id="3.40.50.720">
    <property type="entry name" value="NAD(P)-binding Rossmann-like Domain"/>
    <property type="match status" value="1"/>
</dbReference>
<organism evidence="3 4">
    <name type="scientific">Pontivivens insulae</name>
    <dbReference type="NCBI Taxonomy" id="1639689"/>
    <lineage>
        <taxon>Bacteria</taxon>
        <taxon>Pseudomonadati</taxon>
        <taxon>Pseudomonadota</taxon>
        <taxon>Alphaproteobacteria</taxon>
        <taxon>Rhodobacterales</taxon>
        <taxon>Paracoccaceae</taxon>
        <taxon>Pontivivens</taxon>
    </lineage>
</organism>
<proteinExistence type="predicted"/>
<keyword evidence="4" id="KW-1185">Reference proteome</keyword>
<protein>
    <recommendedName>
        <fullName evidence="5">Xanthine dehydrogenase subunit A</fullName>
    </recommendedName>
</protein>
<reference evidence="3 4" key="1">
    <citation type="submission" date="2018-03" db="EMBL/GenBank/DDBJ databases">
        <authorList>
            <person name="Keele B.F."/>
        </authorList>
    </citation>
    <scope>NUCLEOTIDE SEQUENCE [LARGE SCALE GENOMIC DNA]</scope>
    <source>
        <strain evidence="3 4">CeCT 8812</strain>
    </source>
</reference>
<gene>
    <name evidence="3" type="ORF">POI8812_02464</name>
</gene>
<dbReference type="AlphaFoldDB" id="A0A2R8AD86"/>
<evidence type="ECO:0000313" key="4">
    <source>
        <dbReference type="Proteomes" id="UP000244932"/>
    </source>
</evidence>
<evidence type="ECO:0000313" key="3">
    <source>
        <dbReference type="EMBL" id="SPF30132.1"/>
    </source>
</evidence>
<sequence>MPLKRPRGAGGDLRILEMMKAQGFDIEATRRIAAAQGAVARILITGARGSVPREAGTSMLVWADGQDGTIGGGTLEWEAVAEARALLTSPVRFMRRTVPLGPALGQCCGGSVDYLIERFEAADLDTAPAAFARRLDGPKAMPFAVRKAQQDIRQGSGAFVLEDGWIIEPLAPARTPLWLYGAGHVGRAVVGVFADLPFDITWVDDAPERFPEPVPQHVSALLAANPAEAVQHAPADAIHIVLTYSHTLDLELCHQVLLRPAAHLGLIGSDTKAARFRTRLAALGHDPATIARLNCPIGDRSLGKEPGSIAIGLAAELLQLRKMTGGLTQKSA</sequence>
<evidence type="ECO:0000259" key="2">
    <source>
        <dbReference type="Pfam" id="PF13478"/>
    </source>
</evidence>
<dbReference type="EMBL" id="OMKW01000003">
    <property type="protein sequence ID" value="SPF30132.1"/>
    <property type="molecule type" value="Genomic_DNA"/>
</dbReference>
<dbReference type="PANTHER" id="PTHR30388:SF6">
    <property type="entry name" value="XANTHINE DEHYDROGENASE SUBUNIT A-RELATED"/>
    <property type="match status" value="1"/>
</dbReference>
<evidence type="ECO:0008006" key="5">
    <source>
        <dbReference type="Google" id="ProtNLM"/>
    </source>
</evidence>
<dbReference type="Pfam" id="PF13478">
    <property type="entry name" value="XdhC_C"/>
    <property type="match status" value="1"/>
</dbReference>
<evidence type="ECO:0000259" key="1">
    <source>
        <dbReference type="Pfam" id="PF02625"/>
    </source>
</evidence>
<dbReference type="InterPro" id="IPR003777">
    <property type="entry name" value="XdhC_CoxI"/>
</dbReference>
<dbReference type="Proteomes" id="UP000244932">
    <property type="component" value="Unassembled WGS sequence"/>
</dbReference>
<dbReference type="Pfam" id="PF02625">
    <property type="entry name" value="XdhC_CoxI"/>
    <property type="match status" value="1"/>
</dbReference>
<dbReference type="InterPro" id="IPR014308">
    <property type="entry name" value="Xanthine_DH_XdhC"/>
</dbReference>
<dbReference type="NCBIfam" id="TIGR02964">
    <property type="entry name" value="xanthine_xdhC"/>
    <property type="match status" value="1"/>
</dbReference>
<feature type="domain" description="XdhC- CoxI" evidence="1">
    <location>
        <begin position="34"/>
        <end position="89"/>
    </location>
</feature>
<dbReference type="InterPro" id="IPR027051">
    <property type="entry name" value="XdhC_Rossmann_dom"/>
</dbReference>